<dbReference type="EMBL" id="BAAAZX010000039">
    <property type="protein sequence ID" value="GAA4026207.1"/>
    <property type="molecule type" value="Genomic_DNA"/>
</dbReference>
<reference evidence="2" key="1">
    <citation type="journal article" date="2019" name="Int. J. Syst. Evol. Microbiol.">
        <title>The Global Catalogue of Microorganisms (GCM) 10K type strain sequencing project: providing services to taxonomists for standard genome sequencing and annotation.</title>
        <authorList>
            <consortium name="The Broad Institute Genomics Platform"/>
            <consortium name="The Broad Institute Genome Sequencing Center for Infectious Disease"/>
            <person name="Wu L."/>
            <person name="Ma J."/>
        </authorList>
    </citation>
    <scope>NUCLEOTIDE SEQUENCE [LARGE SCALE GENOMIC DNA]</scope>
    <source>
        <strain evidence="2">JCM 16924</strain>
    </source>
</reference>
<dbReference type="Proteomes" id="UP001500456">
    <property type="component" value="Unassembled WGS sequence"/>
</dbReference>
<protein>
    <submittedName>
        <fullName evidence="1">Uncharacterized protein</fullName>
    </submittedName>
</protein>
<sequence length="75" mass="8203">MSNEDELLRIEGIRKTFPGVVALDGVDFDLRGVIDRKKTEADAAVVLERVGVKRGRVQRLTSLSSPTSPTRGVHS</sequence>
<evidence type="ECO:0000313" key="1">
    <source>
        <dbReference type="EMBL" id="GAA4026207.1"/>
    </source>
</evidence>
<gene>
    <name evidence="1" type="ORF">GCM10022232_84670</name>
</gene>
<evidence type="ECO:0000313" key="2">
    <source>
        <dbReference type="Proteomes" id="UP001500456"/>
    </source>
</evidence>
<keyword evidence="2" id="KW-1185">Reference proteome</keyword>
<organism evidence="1 2">
    <name type="scientific">Streptomyces plumbiresistens</name>
    <dbReference type="NCBI Taxonomy" id="511811"/>
    <lineage>
        <taxon>Bacteria</taxon>
        <taxon>Bacillati</taxon>
        <taxon>Actinomycetota</taxon>
        <taxon>Actinomycetes</taxon>
        <taxon>Kitasatosporales</taxon>
        <taxon>Streptomycetaceae</taxon>
        <taxon>Streptomyces</taxon>
    </lineage>
</organism>
<proteinExistence type="predicted"/>
<name>A0ABP7TIS4_9ACTN</name>
<dbReference type="RefSeq" id="WP_345570814.1">
    <property type="nucleotide sequence ID" value="NZ_BAAAZX010000039.1"/>
</dbReference>
<accession>A0ABP7TIS4</accession>
<comment type="caution">
    <text evidence="1">The sequence shown here is derived from an EMBL/GenBank/DDBJ whole genome shotgun (WGS) entry which is preliminary data.</text>
</comment>